<dbReference type="InterPro" id="IPR014001">
    <property type="entry name" value="Helicase_ATP-bd"/>
</dbReference>
<proteinExistence type="inferred from homology"/>
<dbReference type="InterPro" id="IPR036266">
    <property type="entry name" value="SecA_Wing/Scaffold_sf"/>
</dbReference>
<feature type="domain" description="SecA family profile" evidence="16">
    <location>
        <begin position="3"/>
        <end position="636"/>
    </location>
</feature>
<keyword evidence="9 12" id="KW-1278">Translocase</keyword>
<comment type="function">
    <text evidence="12">Part of the Sec protein translocase complex. Interacts with the SecYEG preprotein conducting channel. Has a central role in coupling the hydrolysis of ATP to the transfer of proteins into and across the cell membrane, serving as an ATP-driven molecular motor driving the stepwise translocation of polypeptide chains across the membrane.</text>
</comment>
<keyword evidence="7 12" id="KW-0067">ATP-binding</keyword>
<dbReference type="Gene3D" id="3.40.50.300">
    <property type="entry name" value="P-loop containing nucleotide triphosphate hydrolases"/>
    <property type="match status" value="2"/>
</dbReference>
<keyword evidence="4 12" id="KW-1003">Cell membrane</keyword>
<evidence type="ECO:0000256" key="1">
    <source>
        <dbReference type="ARBA" id="ARBA00004170"/>
    </source>
</evidence>
<evidence type="ECO:0000259" key="14">
    <source>
        <dbReference type="PROSITE" id="PS51192"/>
    </source>
</evidence>
<name>A0ABY1ND03_9BACT</name>
<sequence>MINTILTKIIGSKNEREIKKLKPLVEKINALEPEFEKKSKEELQALTAKWKEELAKIEKDEDKFKYMDKILPEAFAAVREAAKRTLGMRHYDVQLIGGIVLHQGKIAEMKTGEGKTLVATLPVYLNALAGKGVHVVTVNDYLAKRDAEWMGPVYNYLGITVGYLQNQMENPQRKEMYARDVTYGTNSEFGFDYLRDNMAFSKEEKVQRELFYAIVDEADSILIDEARTPLIISGPSEENVDVYYIADTLVQTLKKDVDFKVDEKTKTATLTDEGIKKLEKMIAEMSGTKDFNLYDPNFSDLLHAIIQSIRAHHLFKKDVDYVVQYDPKERKKKVIIVDEFTGRIMPGRRWSDGLHQAVEAKEGLDVEAENQTLATITLQNYFRLYKKLAGMTGTAETEAAELKEIYGLDVVVIPTNKPVIRKDHPDLIFKTMKAKYNAVVKEIEKNYKIGRPVLVGTNSIEASEYLSKLLKRKGIPHQVLNAKHHEKEAEIVAQAGRLGAVTIATNMAGRGTDILLGGNPEFMAKKELEKKGITPEKVGEEKYQEIYRETLEKYKKLTEEEKKKVIELGGLYIIGTERNESRRIDNQLRGRAGRQGDPGESRFFLSLEDNLLRLFGSDKVKKMMEMMNIPEDEPIEHKMVSKALETAQRRVEEQNFQIRKRLLEYDEVYNIQRKVIYEQRNKILEGENFKEEILTFFENVAWEMVDTFAPENILPDEWDLKKLKEILKQRFGFEFEIPDTYEKLMEMEVEGAFSDREKLAKIIYNRLVKEHQKMEELLGEEQMREIERMVLLQSLDHYWRQHLKALDHIKESIGWRGYGQRDPVVEFKKEAFRLFEELISNIENGTVDGLFNYYRFLQSQLQQEQLAARGE</sequence>
<dbReference type="PANTHER" id="PTHR30612:SF0">
    <property type="entry name" value="CHLOROPLAST PROTEIN-TRANSPORTING ATPASE"/>
    <property type="match status" value="1"/>
</dbReference>
<dbReference type="PROSITE" id="PS51192">
    <property type="entry name" value="HELICASE_ATP_BIND_1"/>
    <property type="match status" value="1"/>
</dbReference>
<dbReference type="InterPro" id="IPR020937">
    <property type="entry name" value="SecA_CS"/>
</dbReference>
<evidence type="ECO:0000256" key="12">
    <source>
        <dbReference type="HAMAP-Rule" id="MF_01382"/>
    </source>
</evidence>
<dbReference type="CDD" id="cd18803">
    <property type="entry name" value="SF2_C_secA"/>
    <property type="match status" value="1"/>
</dbReference>
<keyword evidence="11 12" id="KW-0472">Membrane</keyword>
<keyword evidence="5 12" id="KW-0963">Cytoplasm</keyword>
<dbReference type="InterPro" id="IPR011116">
    <property type="entry name" value="SecA_Wing/Scaffold"/>
</dbReference>
<evidence type="ECO:0000313" key="18">
    <source>
        <dbReference type="Proteomes" id="UP001157911"/>
    </source>
</evidence>
<gene>
    <name evidence="12" type="primary">secA</name>
    <name evidence="17" type="ORF">SAMN06265339_0410</name>
</gene>
<dbReference type="InterPro" id="IPR027417">
    <property type="entry name" value="P-loop_NTPase"/>
</dbReference>
<dbReference type="Pfam" id="PF01043">
    <property type="entry name" value="SecA_PP_bind"/>
    <property type="match status" value="1"/>
</dbReference>
<organism evidence="17 18">
    <name type="scientific">Desulfurobacterium pacificum</name>
    <dbReference type="NCBI Taxonomy" id="240166"/>
    <lineage>
        <taxon>Bacteria</taxon>
        <taxon>Pseudomonadati</taxon>
        <taxon>Aquificota</taxon>
        <taxon>Aquificia</taxon>
        <taxon>Desulfurobacteriales</taxon>
        <taxon>Desulfurobacteriaceae</taxon>
        <taxon>Desulfurobacterium</taxon>
    </lineage>
</organism>
<dbReference type="Gene3D" id="1.10.3060.10">
    <property type="entry name" value="Helical scaffold and wing domains of SecA"/>
    <property type="match status" value="1"/>
</dbReference>
<comment type="catalytic activity">
    <reaction evidence="12">
        <text>ATP + H2O + cellular proteinSide 1 = ADP + phosphate + cellular proteinSide 2.</text>
        <dbReference type="EC" id="7.4.2.8"/>
    </reaction>
</comment>
<dbReference type="PANTHER" id="PTHR30612">
    <property type="entry name" value="SECA INNER MEMBRANE COMPONENT OF SEC PROTEIN SECRETION SYSTEM"/>
    <property type="match status" value="1"/>
</dbReference>
<keyword evidence="10 12" id="KW-0811">Translocation</keyword>
<dbReference type="InterPro" id="IPR014018">
    <property type="entry name" value="SecA_motor_DEAD"/>
</dbReference>
<dbReference type="Pfam" id="PF07517">
    <property type="entry name" value="SecA_DEAD"/>
    <property type="match status" value="1"/>
</dbReference>
<dbReference type="Pfam" id="PF21090">
    <property type="entry name" value="P-loop_SecA"/>
    <property type="match status" value="1"/>
</dbReference>
<evidence type="ECO:0000256" key="11">
    <source>
        <dbReference type="ARBA" id="ARBA00023136"/>
    </source>
</evidence>
<dbReference type="InterPro" id="IPR044722">
    <property type="entry name" value="SecA_SF2_C"/>
</dbReference>
<dbReference type="SMART" id="SM00958">
    <property type="entry name" value="SecA_PP_bind"/>
    <property type="match status" value="1"/>
</dbReference>
<feature type="binding site" evidence="12">
    <location>
        <begin position="112"/>
        <end position="116"/>
    </location>
    <ligand>
        <name>ATP</name>
        <dbReference type="ChEBI" id="CHEBI:30616"/>
    </ligand>
</feature>
<dbReference type="NCBIfam" id="TIGR00963">
    <property type="entry name" value="secA"/>
    <property type="match status" value="1"/>
</dbReference>
<dbReference type="PROSITE" id="PS01312">
    <property type="entry name" value="SECA"/>
    <property type="match status" value="1"/>
</dbReference>
<evidence type="ECO:0000259" key="16">
    <source>
        <dbReference type="PROSITE" id="PS51196"/>
    </source>
</evidence>
<dbReference type="PROSITE" id="PS51196">
    <property type="entry name" value="SECA_MOTOR_DEAD"/>
    <property type="match status" value="1"/>
</dbReference>
<feature type="binding site" evidence="12">
    <location>
        <position position="513"/>
    </location>
    <ligand>
        <name>ATP</name>
        <dbReference type="ChEBI" id="CHEBI:30616"/>
    </ligand>
</feature>
<dbReference type="InterPro" id="IPR000185">
    <property type="entry name" value="SecA"/>
</dbReference>
<reference evidence="17 18" key="1">
    <citation type="submission" date="2017-05" db="EMBL/GenBank/DDBJ databases">
        <authorList>
            <person name="Varghese N."/>
            <person name="Submissions S."/>
        </authorList>
    </citation>
    <scope>NUCLEOTIDE SEQUENCE [LARGE SCALE GENOMIC DNA]</scope>
    <source>
        <strain evidence="17 18">DSM 15522</strain>
    </source>
</reference>
<dbReference type="InterPro" id="IPR036670">
    <property type="entry name" value="SecA_X-link_sf"/>
</dbReference>
<dbReference type="PROSITE" id="PS51194">
    <property type="entry name" value="HELICASE_CTER"/>
    <property type="match status" value="1"/>
</dbReference>
<keyword evidence="18" id="KW-1185">Reference proteome</keyword>
<dbReference type="SUPFAM" id="SSF52540">
    <property type="entry name" value="P-loop containing nucleoside triphosphate hydrolases"/>
    <property type="match status" value="2"/>
</dbReference>
<comment type="similarity">
    <text evidence="2 12 13">Belongs to the SecA family.</text>
</comment>
<dbReference type="PRINTS" id="PR00906">
    <property type="entry name" value="SECA"/>
</dbReference>
<evidence type="ECO:0000256" key="2">
    <source>
        <dbReference type="ARBA" id="ARBA00007650"/>
    </source>
</evidence>
<comment type="caution">
    <text evidence="17">The sequence shown here is derived from an EMBL/GenBank/DDBJ whole genome shotgun (WGS) entry which is preliminary data.</text>
</comment>
<evidence type="ECO:0000256" key="13">
    <source>
        <dbReference type="RuleBase" id="RU003874"/>
    </source>
</evidence>
<dbReference type="EC" id="7.4.2.8" evidence="12"/>
<dbReference type="SUPFAM" id="SSF81767">
    <property type="entry name" value="Pre-protein crosslinking domain of SecA"/>
    <property type="match status" value="1"/>
</dbReference>
<evidence type="ECO:0000256" key="5">
    <source>
        <dbReference type="ARBA" id="ARBA00022490"/>
    </source>
</evidence>
<keyword evidence="6 12" id="KW-0547">Nucleotide-binding</keyword>
<dbReference type="CDD" id="cd17928">
    <property type="entry name" value="DEXDc_SecA"/>
    <property type="match status" value="1"/>
</dbReference>
<feature type="domain" description="Helicase C-terminal" evidence="15">
    <location>
        <begin position="431"/>
        <end position="643"/>
    </location>
</feature>
<protein>
    <recommendedName>
        <fullName evidence="12 13">Protein translocase subunit SecA</fullName>
        <ecNumber evidence="12">7.4.2.8</ecNumber>
    </recommendedName>
</protein>
<evidence type="ECO:0000313" key="17">
    <source>
        <dbReference type="EMBL" id="SMP06790.1"/>
    </source>
</evidence>
<dbReference type="EMBL" id="FXUB01000001">
    <property type="protein sequence ID" value="SMP06790.1"/>
    <property type="molecule type" value="Genomic_DNA"/>
</dbReference>
<evidence type="ECO:0000256" key="8">
    <source>
        <dbReference type="ARBA" id="ARBA00022927"/>
    </source>
</evidence>
<feature type="domain" description="Helicase ATP-binding" evidence="14">
    <location>
        <begin position="96"/>
        <end position="254"/>
    </location>
</feature>
<dbReference type="SUPFAM" id="SSF81886">
    <property type="entry name" value="Helical scaffold and wing domains of SecA"/>
    <property type="match status" value="1"/>
</dbReference>
<feature type="binding site" evidence="12">
    <location>
        <position position="94"/>
    </location>
    <ligand>
        <name>ATP</name>
        <dbReference type="ChEBI" id="CHEBI:30616"/>
    </ligand>
</feature>
<dbReference type="NCBIfam" id="NF009538">
    <property type="entry name" value="PRK12904.1"/>
    <property type="match status" value="1"/>
</dbReference>
<dbReference type="SMART" id="SM00957">
    <property type="entry name" value="SecA_DEAD"/>
    <property type="match status" value="1"/>
</dbReference>
<dbReference type="InterPro" id="IPR011115">
    <property type="entry name" value="SecA_DEAD"/>
</dbReference>
<evidence type="ECO:0000256" key="3">
    <source>
        <dbReference type="ARBA" id="ARBA00022448"/>
    </source>
</evidence>
<dbReference type="InterPro" id="IPR001650">
    <property type="entry name" value="Helicase_C-like"/>
</dbReference>
<dbReference type="HAMAP" id="MF_01382">
    <property type="entry name" value="SecA"/>
    <property type="match status" value="1"/>
</dbReference>
<evidence type="ECO:0000256" key="6">
    <source>
        <dbReference type="ARBA" id="ARBA00022741"/>
    </source>
</evidence>
<dbReference type="InterPro" id="IPR011130">
    <property type="entry name" value="SecA_preprotein_X-link_dom"/>
</dbReference>
<dbReference type="Pfam" id="PF07516">
    <property type="entry name" value="SecA_SW"/>
    <property type="match status" value="1"/>
</dbReference>
<evidence type="ECO:0000256" key="4">
    <source>
        <dbReference type="ARBA" id="ARBA00022475"/>
    </source>
</evidence>
<keyword evidence="3 12" id="KW-0813">Transport</keyword>
<dbReference type="Gene3D" id="3.90.1440.10">
    <property type="entry name" value="SecA, preprotein cross-linking domain"/>
    <property type="match status" value="1"/>
</dbReference>
<comment type="subunit">
    <text evidence="12">Monomer and homodimer. Part of the essential Sec protein translocation apparatus which comprises SecA, SecYEG and auxiliary proteins SecDF. Other proteins may also be involved.</text>
</comment>
<keyword evidence="8 12" id="KW-0653">Protein transport</keyword>
<comment type="subcellular location">
    <subcellularLocation>
        <location evidence="12">Cell membrane</location>
        <topology evidence="12">Peripheral membrane protein</topology>
        <orientation evidence="12">Cytoplasmic side</orientation>
    </subcellularLocation>
    <subcellularLocation>
        <location evidence="12">Cytoplasm</location>
    </subcellularLocation>
    <subcellularLocation>
        <location evidence="1">Membrane</location>
        <topology evidence="1">Peripheral membrane protein</topology>
    </subcellularLocation>
    <text evidence="12">Distribution is 50-50.</text>
</comment>
<dbReference type="RefSeq" id="WP_283399916.1">
    <property type="nucleotide sequence ID" value="NZ_FXUB01000001.1"/>
</dbReference>
<evidence type="ECO:0000256" key="7">
    <source>
        <dbReference type="ARBA" id="ARBA00022840"/>
    </source>
</evidence>
<evidence type="ECO:0000259" key="15">
    <source>
        <dbReference type="PROSITE" id="PS51194"/>
    </source>
</evidence>
<evidence type="ECO:0000256" key="10">
    <source>
        <dbReference type="ARBA" id="ARBA00023010"/>
    </source>
</evidence>
<accession>A0ABY1ND03</accession>
<evidence type="ECO:0000256" key="9">
    <source>
        <dbReference type="ARBA" id="ARBA00022967"/>
    </source>
</evidence>
<dbReference type="Proteomes" id="UP001157911">
    <property type="component" value="Unassembled WGS sequence"/>
</dbReference>